<name>A0A914Y2S5_9BILA</name>
<dbReference type="WBParaSite" id="PSU_v2.g13080.t1">
    <property type="protein sequence ID" value="PSU_v2.g13080.t1"/>
    <property type="gene ID" value="PSU_v2.g13080"/>
</dbReference>
<evidence type="ECO:0000313" key="2">
    <source>
        <dbReference type="Proteomes" id="UP000887577"/>
    </source>
</evidence>
<dbReference type="AlphaFoldDB" id="A0A914Y2S5"/>
<keyword evidence="2" id="KW-1185">Reference proteome</keyword>
<accession>A0A914Y2S5</accession>
<organism evidence="2 3">
    <name type="scientific">Panagrolaimus superbus</name>
    <dbReference type="NCBI Taxonomy" id="310955"/>
    <lineage>
        <taxon>Eukaryota</taxon>
        <taxon>Metazoa</taxon>
        <taxon>Ecdysozoa</taxon>
        <taxon>Nematoda</taxon>
        <taxon>Chromadorea</taxon>
        <taxon>Rhabditida</taxon>
        <taxon>Tylenchina</taxon>
        <taxon>Panagrolaimomorpha</taxon>
        <taxon>Panagrolaimoidea</taxon>
        <taxon>Panagrolaimidae</taxon>
        <taxon>Panagrolaimus</taxon>
    </lineage>
</organism>
<sequence>MFPHQALDDVYQFYERYSTSAPSTALVKRYQEMKKLYAEIEAVEDDVEQWLAKVMEVDDKQFIIHNIEYRLGGNLLDLKLWKLYLEYLRKNDPKEMLQAYSKYCRFFIDDKKMLEEYKHATAKFGPINVSWKNPFDFEKLESQNIEPIFDLFDEGYKPTEKISFIRKQPCRYFFNTENNYIRQNFSLPNTVMHYIHQTANHVALQKLYKSCKYFFAKKSTPICYKFDYTCSPRMQRIAFREQSIDIRMDQNGIFKLQNLFIANSLSFYYLPEIKYQTLSTIIQSFERCEPKHLTIENQNLTFAEFKFLAGHGNIETLHFKNVRITNDNREIVPLEDIVVKLPKVYELCLDNILCTSQTSSSLLQIKFKNKFKELKLHNVNDKLELNDFYTFLWKNVNRKTCCTFSCSEEASEEFILEFQRQYCCLLDFHFDDSENGKPMINIFSAAEYELFALN</sequence>
<reference evidence="3" key="1">
    <citation type="submission" date="2022-11" db="UniProtKB">
        <authorList>
            <consortium name="WormBaseParasite"/>
        </authorList>
    </citation>
    <scope>IDENTIFICATION</scope>
</reference>
<proteinExistence type="predicted"/>
<keyword evidence="1" id="KW-0175">Coiled coil</keyword>
<protein>
    <submittedName>
        <fullName evidence="3">DUF38 domain-containing protein</fullName>
    </submittedName>
</protein>
<evidence type="ECO:0000313" key="3">
    <source>
        <dbReference type="WBParaSite" id="PSU_v2.g13080.t1"/>
    </source>
</evidence>
<dbReference type="Proteomes" id="UP000887577">
    <property type="component" value="Unplaced"/>
</dbReference>
<feature type="coiled-coil region" evidence="1">
    <location>
        <begin position="33"/>
        <end position="60"/>
    </location>
</feature>
<evidence type="ECO:0000256" key="1">
    <source>
        <dbReference type="SAM" id="Coils"/>
    </source>
</evidence>